<dbReference type="InterPro" id="IPR014729">
    <property type="entry name" value="Rossmann-like_a/b/a_fold"/>
</dbReference>
<keyword evidence="8" id="KW-0547">Nucleotide-binding</keyword>
<gene>
    <name evidence="16" type="ORF">AFI02nite_16320</name>
</gene>
<reference evidence="16 17" key="1">
    <citation type="submission" date="2019-07" db="EMBL/GenBank/DDBJ databases">
        <title>Whole genome shotgun sequence of Aliivibrio fischeri NBRC 101058.</title>
        <authorList>
            <person name="Hosoyama A."/>
            <person name="Uohara A."/>
            <person name="Ohji S."/>
            <person name="Ichikawa N."/>
        </authorList>
    </citation>
    <scope>NUCLEOTIDE SEQUENCE [LARGE SCALE GENOMIC DNA]</scope>
    <source>
        <strain evidence="16 17">NBRC 101058</strain>
    </source>
</reference>
<comment type="catalytic activity">
    <reaction evidence="14">
        <text>nicotinate beta-D-ribonucleotide + ATP + H(+) = deamido-NAD(+) + diphosphate</text>
        <dbReference type="Rhea" id="RHEA:22860"/>
        <dbReference type="ChEBI" id="CHEBI:15378"/>
        <dbReference type="ChEBI" id="CHEBI:30616"/>
        <dbReference type="ChEBI" id="CHEBI:33019"/>
        <dbReference type="ChEBI" id="CHEBI:57502"/>
        <dbReference type="ChEBI" id="CHEBI:58437"/>
        <dbReference type="EC" id="2.7.7.18"/>
    </reaction>
</comment>
<sequence>MKITVFGSAFNPPSLGHKSVIERLGHFDRVLLVPSIAHAWGKTMLSFDTRVEMLNEFAKDLIIKNVEISTLEKEIHIPDQSVTTFSLLNRLQENEKNADITFIIGPDNLLQFAKFHKSDEIVKRWSVMACPETVAIRSTDIRNAIGDNMEIGHLTTPHVADYIKKHRLYE</sequence>
<keyword evidence="9" id="KW-0067">ATP-binding</keyword>
<dbReference type="RefSeq" id="WP_146863587.1">
    <property type="nucleotide sequence ID" value="NZ_BJTZ01000007.1"/>
</dbReference>
<evidence type="ECO:0000313" key="17">
    <source>
        <dbReference type="Proteomes" id="UP000321787"/>
    </source>
</evidence>
<organism evidence="16 17">
    <name type="scientific">Aliivibrio fischeri</name>
    <name type="common">Vibrio fischeri</name>
    <dbReference type="NCBI Taxonomy" id="668"/>
    <lineage>
        <taxon>Bacteria</taxon>
        <taxon>Pseudomonadati</taxon>
        <taxon>Pseudomonadota</taxon>
        <taxon>Gammaproteobacteria</taxon>
        <taxon>Vibrionales</taxon>
        <taxon>Vibrionaceae</taxon>
        <taxon>Aliivibrio</taxon>
    </lineage>
</organism>
<dbReference type="Gene3D" id="3.40.50.620">
    <property type="entry name" value="HUPs"/>
    <property type="match status" value="1"/>
</dbReference>
<keyword evidence="6 16" id="KW-0808">Transferase</keyword>
<evidence type="ECO:0000256" key="11">
    <source>
        <dbReference type="ARBA" id="ARBA00031253"/>
    </source>
</evidence>
<evidence type="ECO:0000256" key="7">
    <source>
        <dbReference type="ARBA" id="ARBA00022695"/>
    </source>
</evidence>
<feature type="domain" description="Cytidyltransferase-like" evidence="15">
    <location>
        <begin position="5"/>
        <end position="143"/>
    </location>
</feature>
<name>A0A510UGB1_ALIFS</name>
<dbReference type="EMBL" id="BJTZ01000007">
    <property type="protein sequence ID" value="GEK13596.1"/>
    <property type="molecule type" value="Genomic_DNA"/>
</dbReference>
<dbReference type="PANTHER" id="PTHR39321">
    <property type="entry name" value="NICOTINATE-NUCLEOTIDE ADENYLYLTRANSFERASE-RELATED"/>
    <property type="match status" value="1"/>
</dbReference>
<evidence type="ECO:0000313" key="16">
    <source>
        <dbReference type="EMBL" id="GEK13596.1"/>
    </source>
</evidence>
<evidence type="ECO:0000256" key="3">
    <source>
        <dbReference type="ARBA" id="ARBA00009014"/>
    </source>
</evidence>
<dbReference type="Proteomes" id="UP000321787">
    <property type="component" value="Unassembled WGS sequence"/>
</dbReference>
<dbReference type="GO" id="GO:0005524">
    <property type="term" value="F:ATP binding"/>
    <property type="evidence" value="ECO:0007669"/>
    <property type="project" value="UniProtKB-KW"/>
</dbReference>
<dbReference type="InterPro" id="IPR005248">
    <property type="entry name" value="NadD/NMNAT"/>
</dbReference>
<protein>
    <recommendedName>
        <fullName evidence="4">nicotinate-nucleotide adenylyltransferase</fullName>
        <ecNumber evidence="4">2.7.7.18</ecNumber>
    </recommendedName>
    <alternativeName>
        <fullName evidence="13">Deamido-NAD(+) diphosphorylase</fullName>
    </alternativeName>
    <alternativeName>
        <fullName evidence="12">Deamido-NAD(+) pyrophosphorylase</fullName>
    </alternativeName>
    <alternativeName>
        <fullName evidence="11">Nicotinate mononucleotide adenylyltransferase</fullName>
    </alternativeName>
</protein>
<keyword evidence="7 16" id="KW-0548">Nucleotidyltransferase</keyword>
<dbReference type="PANTHER" id="PTHR39321:SF3">
    <property type="entry name" value="PHOSPHOPANTETHEINE ADENYLYLTRANSFERASE"/>
    <property type="match status" value="1"/>
</dbReference>
<evidence type="ECO:0000256" key="14">
    <source>
        <dbReference type="ARBA" id="ARBA00048721"/>
    </source>
</evidence>
<evidence type="ECO:0000259" key="15">
    <source>
        <dbReference type="Pfam" id="PF01467"/>
    </source>
</evidence>
<evidence type="ECO:0000256" key="2">
    <source>
        <dbReference type="ARBA" id="ARBA00005019"/>
    </source>
</evidence>
<evidence type="ECO:0000256" key="12">
    <source>
        <dbReference type="ARBA" id="ARBA00033140"/>
    </source>
</evidence>
<dbReference type="AlphaFoldDB" id="A0A510UGB1"/>
<dbReference type="Pfam" id="PF01467">
    <property type="entry name" value="CTP_transf_like"/>
    <property type="match status" value="1"/>
</dbReference>
<dbReference type="GO" id="GO:0009435">
    <property type="term" value="P:NAD+ biosynthetic process"/>
    <property type="evidence" value="ECO:0007669"/>
    <property type="project" value="UniProtKB-UniPathway"/>
</dbReference>
<dbReference type="UniPathway" id="UPA00253">
    <property type="reaction ID" value="UER00332"/>
</dbReference>
<evidence type="ECO:0000256" key="13">
    <source>
        <dbReference type="ARBA" id="ARBA00033353"/>
    </source>
</evidence>
<comment type="function">
    <text evidence="1">Catalyzes the reversible adenylation of nicotinate mononucleotide (NaMN) to nicotinic acid adenine dinucleotide (NaAD).</text>
</comment>
<dbReference type="NCBIfam" id="NF006479">
    <property type="entry name" value="PRK08887.1"/>
    <property type="match status" value="1"/>
</dbReference>
<dbReference type="SUPFAM" id="SSF52374">
    <property type="entry name" value="Nucleotidylyl transferase"/>
    <property type="match status" value="1"/>
</dbReference>
<comment type="pathway">
    <text evidence="2">Cofactor biosynthesis; NAD(+) biosynthesis; deamido-NAD(+) from nicotinate D-ribonucleotide: step 1/1.</text>
</comment>
<dbReference type="InterPro" id="IPR004821">
    <property type="entry name" value="Cyt_trans-like"/>
</dbReference>
<proteinExistence type="inferred from homology"/>
<accession>A0A510UGB1</accession>
<dbReference type="GO" id="GO:0004515">
    <property type="term" value="F:nicotinate-nucleotide adenylyltransferase activity"/>
    <property type="evidence" value="ECO:0007669"/>
    <property type="project" value="UniProtKB-EC"/>
</dbReference>
<evidence type="ECO:0000256" key="5">
    <source>
        <dbReference type="ARBA" id="ARBA00022642"/>
    </source>
</evidence>
<evidence type="ECO:0000256" key="8">
    <source>
        <dbReference type="ARBA" id="ARBA00022741"/>
    </source>
</evidence>
<keyword evidence="5" id="KW-0662">Pyridine nucleotide biosynthesis</keyword>
<evidence type="ECO:0000256" key="9">
    <source>
        <dbReference type="ARBA" id="ARBA00022840"/>
    </source>
</evidence>
<keyword evidence="10" id="KW-0520">NAD</keyword>
<comment type="caution">
    <text evidence="16">The sequence shown here is derived from an EMBL/GenBank/DDBJ whole genome shotgun (WGS) entry which is preliminary data.</text>
</comment>
<evidence type="ECO:0000256" key="1">
    <source>
        <dbReference type="ARBA" id="ARBA00002324"/>
    </source>
</evidence>
<dbReference type="CDD" id="cd02165">
    <property type="entry name" value="NMNAT"/>
    <property type="match status" value="1"/>
</dbReference>
<comment type="similarity">
    <text evidence="3">Belongs to the NadD family.</text>
</comment>
<evidence type="ECO:0000256" key="6">
    <source>
        <dbReference type="ARBA" id="ARBA00022679"/>
    </source>
</evidence>
<evidence type="ECO:0000256" key="10">
    <source>
        <dbReference type="ARBA" id="ARBA00023027"/>
    </source>
</evidence>
<evidence type="ECO:0000256" key="4">
    <source>
        <dbReference type="ARBA" id="ARBA00012389"/>
    </source>
</evidence>
<dbReference type="EC" id="2.7.7.18" evidence="4"/>